<evidence type="ECO:0000256" key="2">
    <source>
        <dbReference type="ARBA" id="ARBA00009533"/>
    </source>
</evidence>
<comment type="cofactor">
    <cofactor evidence="1 6 7">
        <name>pyridoxal 5'-phosphate</name>
        <dbReference type="ChEBI" id="CHEBI:597326"/>
    </cofactor>
</comment>
<evidence type="ECO:0000256" key="3">
    <source>
        <dbReference type="ARBA" id="ARBA00022793"/>
    </source>
</evidence>
<dbReference type="Proteomes" id="UP000325372">
    <property type="component" value="Unassembled WGS sequence"/>
</dbReference>
<dbReference type="PANTHER" id="PTHR11999">
    <property type="entry name" value="GROUP II PYRIDOXAL-5-PHOSPHATE DECARBOXYLASE"/>
    <property type="match status" value="1"/>
</dbReference>
<reference evidence="8 9" key="1">
    <citation type="submission" date="2019-09" db="EMBL/GenBank/DDBJ databases">
        <title>Wenzhouxiangella sp. Genome sequencing and assembly.</title>
        <authorList>
            <person name="Zhang R."/>
        </authorList>
    </citation>
    <scope>NUCLEOTIDE SEQUENCE [LARGE SCALE GENOMIC DNA]</scope>
    <source>
        <strain evidence="8 9">W260</strain>
    </source>
</reference>
<dbReference type="InterPro" id="IPR015422">
    <property type="entry name" value="PyrdxlP-dep_Trfase_small"/>
</dbReference>
<dbReference type="RefSeq" id="WP_150862892.1">
    <property type="nucleotide sequence ID" value="NZ_VYXP01000002.1"/>
</dbReference>
<dbReference type="GO" id="GO:0016831">
    <property type="term" value="F:carboxy-lyase activity"/>
    <property type="evidence" value="ECO:0007669"/>
    <property type="project" value="UniProtKB-KW"/>
</dbReference>
<dbReference type="InterPro" id="IPR015421">
    <property type="entry name" value="PyrdxlP-dep_Trfase_major"/>
</dbReference>
<dbReference type="InterPro" id="IPR002129">
    <property type="entry name" value="PyrdxlP-dep_de-COase"/>
</dbReference>
<organism evidence="8 9">
    <name type="scientific">Marinihelvus fidelis</name>
    <dbReference type="NCBI Taxonomy" id="2613842"/>
    <lineage>
        <taxon>Bacteria</taxon>
        <taxon>Pseudomonadati</taxon>
        <taxon>Pseudomonadota</taxon>
        <taxon>Gammaproteobacteria</taxon>
        <taxon>Chromatiales</taxon>
        <taxon>Wenzhouxiangellaceae</taxon>
        <taxon>Marinihelvus</taxon>
    </lineage>
</organism>
<proteinExistence type="inferred from homology"/>
<dbReference type="Gene3D" id="3.90.1150.10">
    <property type="entry name" value="Aspartate Aminotransferase, domain 1"/>
    <property type="match status" value="1"/>
</dbReference>
<dbReference type="Gene3D" id="3.40.640.10">
    <property type="entry name" value="Type I PLP-dependent aspartate aminotransferase-like (Major domain)"/>
    <property type="match status" value="1"/>
</dbReference>
<evidence type="ECO:0000313" key="8">
    <source>
        <dbReference type="EMBL" id="KAA9133333.1"/>
    </source>
</evidence>
<dbReference type="GO" id="GO:0019752">
    <property type="term" value="P:carboxylic acid metabolic process"/>
    <property type="evidence" value="ECO:0007669"/>
    <property type="project" value="InterPro"/>
</dbReference>
<comment type="similarity">
    <text evidence="2 7">Belongs to the group II decarboxylase family.</text>
</comment>
<evidence type="ECO:0000256" key="6">
    <source>
        <dbReference type="PIRSR" id="PIRSR602129-50"/>
    </source>
</evidence>
<evidence type="ECO:0000256" key="4">
    <source>
        <dbReference type="ARBA" id="ARBA00022898"/>
    </source>
</evidence>
<protein>
    <submittedName>
        <fullName evidence="8">Aspartate aminotransferase family protein</fullName>
    </submittedName>
</protein>
<dbReference type="InterPro" id="IPR010977">
    <property type="entry name" value="Aromatic_deC"/>
</dbReference>
<dbReference type="InterPro" id="IPR015424">
    <property type="entry name" value="PyrdxlP-dep_Trfase"/>
</dbReference>
<sequence>MPNQTAHQAAPLADQLRREASTLVHDLADALAVAIAQADERPALPPGADAALAVLDEPLPDRGEGARQALEQLLDLQARAGTNTAGPRCYHFVIGGNTPAAHGADLVAAAFDVLTYTWVTSPVGVRMELQALEWLKQLLGIPAGMHGLMVTGATMANFVGMAAARQWWGEELGFDVSETGLAGQPPMPVISTGFLHAASRKVLSLLGVGRANITQVPDGPDGGVDLDAFTRALEQLGGAPALVVVNAGEVNAGHFDPVAAMIDIARRHRCWVHVDGAFGLFAALSPRTAHLVAGFEGADSITVDGHKWLNVPYDSGYAFVRDHGLMARAFRYSADYLPDEDDPRPTLGAIGPESSRRGRGFAVWATLKAYGRDGHRQIVEHCLDIAQHFARVVDHTPGLERMADVPLNIVAFRYNPGGLDEAELDALNQRLGEAVIEAGEFLVGTSKLGERTIFRPAFSNWRTRREDVEALAGHIVRLGQGLN</sequence>
<keyword evidence="8" id="KW-0808">Transferase</keyword>
<keyword evidence="4 6" id="KW-0663">Pyridoxal phosphate</keyword>
<evidence type="ECO:0000256" key="5">
    <source>
        <dbReference type="ARBA" id="ARBA00023239"/>
    </source>
</evidence>
<dbReference type="EMBL" id="VYXP01000002">
    <property type="protein sequence ID" value="KAA9133333.1"/>
    <property type="molecule type" value="Genomic_DNA"/>
</dbReference>
<dbReference type="PANTHER" id="PTHR11999:SF70">
    <property type="entry name" value="MIP05841P"/>
    <property type="match status" value="1"/>
</dbReference>
<keyword evidence="5 7" id="KW-0456">Lyase</keyword>
<evidence type="ECO:0000256" key="1">
    <source>
        <dbReference type="ARBA" id="ARBA00001933"/>
    </source>
</evidence>
<dbReference type="Gene3D" id="3.90.1150.170">
    <property type="match status" value="1"/>
</dbReference>
<gene>
    <name evidence="8" type="ORF">F3N42_02985</name>
</gene>
<comment type="caution">
    <text evidence="8">The sequence shown here is derived from an EMBL/GenBank/DDBJ whole genome shotgun (WGS) entry which is preliminary data.</text>
</comment>
<dbReference type="AlphaFoldDB" id="A0A5N0TE08"/>
<keyword evidence="8" id="KW-0032">Aminotransferase</keyword>
<dbReference type="GO" id="GO:0006520">
    <property type="term" value="P:amino acid metabolic process"/>
    <property type="evidence" value="ECO:0007669"/>
    <property type="project" value="InterPro"/>
</dbReference>
<dbReference type="GO" id="GO:0030170">
    <property type="term" value="F:pyridoxal phosphate binding"/>
    <property type="evidence" value="ECO:0007669"/>
    <property type="project" value="InterPro"/>
</dbReference>
<dbReference type="PRINTS" id="PR00800">
    <property type="entry name" value="YHDCRBOXLASE"/>
</dbReference>
<evidence type="ECO:0000256" key="7">
    <source>
        <dbReference type="RuleBase" id="RU000382"/>
    </source>
</evidence>
<dbReference type="Pfam" id="PF00282">
    <property type="entry name" value="Pyridoxal_deC"/>
    <property type="match status" value="1"/>
</dbReference>
<keyword evidence="3" id="KW-0210">Decarboxylase</keyword>
<name>A0A5N0TE08_9GAMM</name>
<dbReference type="GO" id="GO:0008483">
    <property type="term" value="F:transaminase activity"/>
    <property type="evidence" value="ECO:0007669"/>
    <property type="project" value="UniProtKB-KW"/>
</dbReference>
<accession>A0A5N0TE08</accession>
<keyword evidence="9" id="KW-1185">Reference proteome</keyword>
<feature type="modified residue" description="N6-(pyridoxal phosphate)lysine" evidence="6">
    <location>
        <position position="307"/>
    </location>
</feature>
<evidence type="ECO:0000313" key="9">
    <source>
        <dbReference type="Proteomes" id="UP000325372"/>
    </source>
</evidence>
<dbReference type="SUPFAM" id="SSF53383">
    <property type="entry name" value="PLP-dependent transferases"/>
    <property type="match status" value="1"/>
</dbReference>